<evidence type="ECO:0000313" key="2">
    <source>
        <dbReference type="EMBL" id="GHP00779.1"/>
    </source>
</evidence>
<accession>A0A8J3N9H1</accession>
<evidence type="ECO:0000313" key="3">
    <source>
        <dbReference type="Proteomes" id="UP000597444"/>
    </source>
</evidence>
<evidence type="ECO:0000256" key="1">
    <source>
        <dbReference type="SAM" id="MobiDB-lite"/>
    </source>
</evidence>
<feature type="compositionally biased region" description="Polar residues" evidence="1">
    <location>
        <begin position="18"/>
        <end position="30"/>
    </location>
</feature>
<sequence>MPGSSSGTVPKRRRVRGQEQQATGASPTTKKPTDEDSLSDDRIKLVHTRFLIKNLTNVEKLAQQLLEYAPDVYRRVFNRGSRVETALSPADDNDARGIYGDGNRLARELRDDLNGLIEFSIAYGQVPIRIQMLQEQIAALEDIRSLLRIELRTIIQPIIQAEIRAALQEEFLPLLQSLPVGTAPAPTGEPEPAPRGLLTDVAPGAEDMISSLFDE</sequence>
<dbReference type="EMBL" id="BNJK01000003">
    <property type="protein sequence ID" value="GHP00779.1"/>
    <property type="molecule type" value="Genomic_DNA"/>
</dbReference>
<reference evidence="2" key="1">
    <citation type="submission" date="2020-10" db="EMBL/GenBank/DDBJ databases">
        <title>Taxonomic study of unclassified bacteria belonging to the class Ktedonobacteria.</title>
        <authorList>
            <person name="Yabe S."/>
            <person name="Wang C.M."/>
            <person name="Zheng Y."/>
            <person name="Sakai Y."/>
            <person name="Cavaletti L."/>
            <person name="Monciardini P."/>
            <person name="Donadio S."/>
        </authorList>
    </citation>
    <scope>NUCLEOTIDE SEQUENCE</scope>
    <source>
        <strain evidence="2">ID150040</strain>
    </source>
</reference>
<proteinExistence type="predicted"/>
<gene>
    <name evidence="2" type="ORF">KSF_108260</name>
</gene>
<keyword evidence="3" id="KW-1185">Reference proteome</keyword>
<dbReference type="Proteomes" id="UP000597444">
    <property type="component" value="Unassembled WGS sequence"/>
</dbReference>
<dbReference type="AlphaFoldDB" id="A0A8J3N9H1"/>
<protein>
    <submittedName>
        <fullName evidence="2">Uncharacterized protein</fullName>
    </submittedName>
</protein>
<name>A0A8J3N9H1_9CHLR</name>
<organism evidence="2 3">
    <name type="scientific">Reticulibacter mediterranei</name>
    <dbReference type="NCBI Taxonomy" id="2778369"/>
    <lineage>
        <taxon>Bacteria</taxon>
        <taxon>Bacillati</taxon>
        <taxon>Chloroflexota</taxon>
        <taxon>Ktedonobacteria</taxon>
        <taxon>Ktedonobacterales</taxon>
        <taxon>Reticulibacteraceae</taxon>
        <taxon>Reticulibacter</taxon>
    </lineage>
</organism>
<comment type="caution">
    <text evidence="2">The sequence shown here is derived from an EMBL/GenBank/DDBJ whole genome shotgun (WGS) entry which is preliminary data.</text>
</comment>
<feature type="region of interest" description="Disordered" evidence="1">
    <location>
        <begin position="1"/>
        <end position="39"/>
    </location>
</feature>